<feature type="modified residue" description="4-aspartylphosphate" evidence="4">
    <location>
        <position position="55"/>
    </location>
</feature>
<dbReference type="PANTHER" id="PTHR43280:SF10">
    <property type="entry name" value="REGULATORY PROTEIN POCR"/>
    <property type="match status" value="1"/>
</dbReference>
<evidence type="ECO:0000256" key="1">
    <source>
        <dbReference type="ARBA" id="ARBA00023015"/>
    </source>
</evidence>
<gene>
    <name evidence="7" type="ORF">K7J14_13665</name>
</gene>
<organism evidence="7 8">
    <name type="scientific">Teretinema zuelzerae</name>
    <dbReference type="NCBI Taxonomy" id="156"/>
    <lineage>
        <taxon>Bacteria</taxon>
        <taxon>Pseudomonadati</taxon>
        <taxon>Spirochaetota</taxon>
        <taxon>Spirochaetia</taxon>
        <taxon>Spirochaetales</taxon>
        <taxon>Treponemataceae</taxon>
        <taxon>Teretinema</taxon>
    </lineage>
</organism>
<dbReference type="CDD" id="cd17536">
    <property type="entry name" value="REC_YesN-like"/>
    <property type="match status" value="1"/>
</dbReference>
<dbReference type="InterPro" id="IPR020449">
    <property type="entry name" value="Tscrpt_reg_AraC-type_HTH"/>
</dbReference>
<comment type="caution">
    <text evidence="7">The sequence shown here is derived from an EMBL/GenBank/DDBJ whole genome shotgun (WGS) entry which is preliminary data.</text>
</comment>
<dbReference type="SMART" id="SM00342">
    <property type="entry name" value="HTH_ARAC"/>
    <property type="match status" value="1"/>
</dbReference>
<dbReference type="RefSeq" id="WP_230757448.1">
    <property type="nucleotide sequence ID" value="NZ_JAINWA010000003.1"/>
</dbReference>
<feature type="domain" description="HTH araC/xylS-type" evidence="5">
    <location>
        <begin position="422"/>
        <end position="520"/>
    </location>
</feature>
<protein>
    <submittedName>
        <fullName evidence="7">Response regulator</fullName>
    </submittedName>
</protein>
<keyword evidence="8" id="KW-1185">Reference proteome</keyword>
<dbReference type="InterPro" id="IPR018060">
    <property type="entry name" value="HTH_AraC"/>
</dbReference>
<dbReference type="AlphaFoldDB" id="A0AAE3JMI2"/>
<dbReference type="Proteomes" id="UP001198163">
    <property type="component" value="Unassembled WGS sequence"/>
</dbReference>
<accession>A0AAE3JMI2</accession>
<dbReference type="InterPro" id="IPR011006">
    <property type="entry name" value="CheY-like_superfamily"/>
</dbReference>
<keyword evidence="2" id="KW-0238">DNA-binding</keyword>
<keyword evidence="4" id="KW-0597">Phosphoprotein</keyword>
<dbReference type="Pfam" id="PF12833">
    <property type="entry name" value="HTH_18"/>
    <property type="match status" value="1"/>
</dbReference>
<dbReference type="PROSITE" id="PS00041">
    <property type="entry name" value="HTH_ARAC_FAMILY_1"/>
    <property type="match status" value="1"/>
</dbReference>
<dbReference type="SMART" id="SM00448">
    <property type="entry name" value="REC"/>
    <property type="match status" value="1"/>
</dbReference>
<dbReference type="EMBL" id="JAINWA010000003">
    <property type="protein sequence ID" value="MCD1655739.1"/>
    <property type="molecule type" value="Genomic_DNA"/>
</dbReference>
<dbReference type="Gene3D" id="3.40.50.2300">
    <property type="match status" value="1"/>
</dbReference>
<evidence type="ECO:0000256" key="2">
    <source>
        <dbReference type="ARBA" id="ARBA00023125"/>
    </source>
</evidence>
<dbReference type="PROSITE" id="PS50110">
    <property type="entry name" value="RESPONSE_REGULATORY"/>
    <property type="match status" value="1"/>
</dbReference>
<evidence type="ECO:0000256" key="4">
    <source>
        <dbReference type="PROSITE-ProRule" id="PRU00169"/>
    </source>
</evidence>
<reference evidence="7" key="1">
    <citation type="submission" date="2021-08" db="EMBL/GenBank/DDBJ databases">
        <title>Comparative analyses of Brucepasteria parasyntrophica and Teretinema zuelzerae.</title>
        <authorList>
            <person name="Song Y."/>
            <person name="Brune A."/>
        </authorList>
    </citation>
    <scope>NUCLEOTIDE SEQUENCE</scope>
    <source>
        <strain evidence="7">DSM 1903</strain>
    </source>
</reference>
<dbReference type="InterPro" id="IPR001789">
    <property type="entry name" value="Sig_transdc_resp-reg_receiver"/>
</dbReference>
<dbReference type="InterPro" id="IPR009057">
    <property type="entry name" value="Homeodomain-like_sf"/>
</dbReference>
<evidence type="ECO:0000256" key="3">
    <source>
        <dbReference type="ARBA" id="ARBA00023163"/>
    </source>
</evidence>
<dbReference type="InterPro" id="IPR018062">
    <property type="entry name" value="HTH_AraC-typ_CS"/>
</dbReference>
<evidence type="ECO:0000259" key="5">
    <source>
        <dbReference type="PROSITE" id="PS01124"/>
    </source>
</evidence>
<proteinExistence type="predicted"/>
<dbReference type="Gene3D" id="1.10.10.60">
    <property type="entry name" value="Homeodomain-like"/>
    <property type="match status" value="2"/>
</dbReference>
<dbReference type="Pfam" id="PF00072">
    <property type="entry name" value="Response_reg"/>
    <property type="match status" value="1"/>
</dbReference>
<sequence>MYRVLLADDEQIVIDSLGFILERNFPGQLEFFSARSGGDAVEICQNNKIDIAFMDINMPGLNGIEAIKSIKSFSPAMLIIVLTAFDRFEYAQQAVNLGVYEYLSKPVNRGRIAETMRNALSQVDIQRRKQLSEIQIREKLDSVVNIVESDFIYSLIFPSDKTGDIESYLDFFNIKDPLYYFLTFEVADLQDGARSQTYLTLRDIISSAASCIIGPLMRNRIVVFVTVDRSLSEQEAQVEIRSFVRTLHSRITTRLGHKVKIGVGPVEPSLARSLSAYNESLKALISTDDPNAVVYSMDCAAQQSGGGYPADAEKKLLDRALAGDLQSVHSLFASICSWLHQQFPGDMSVEKGKLFELLSLVRHQTRQVQSRFGGFSVWKDSWKQIESIEDVFALEKLVLSSIDECIGVIIEHKQSRMSPIIIKACTIINDNLSRDISLEEISRRVEISPFYFSKLFKEETGENFIEYVTMARVQKAKDLLRDHSRSIKEISADSGYADPNYFSKLFKKIVGLTPTEYRETL</sequence>
<evidence type="ECO:0000313" key="8">
    <source>
        <dbReference type="Proteomes" id="UP001198163"/>
    </source>
</evidence>
<evidence type="ECO:0000313" key="7">
    <source>
        <dbReference type="EMBL" id="MCD1655739.1"/>
    </source>
</evidence>
<evidence type="ECO:0000259" key="6">
    <source>
        <dbReference type="PROSITE" id="PS50110"/>
    </source>
</evidence>
<dbReference type="SUPFAM" id="SSF52172">
    <property type="entry name" value="CheY-like"/>
    <property type="match status" value="1"/>
</dbReference>
<keyword evidence="3" id="KW-0804">Transcription</keyword>
<dbReference type="PRINTS" id="PR00032">
    <property type="entry name" value="HTHARAC"/>
</dbReference>
<dbReference type="GO" id="GO:0000160">
    <property type="term" value="P:phosphorelay signal transduction system"/>
    <property type="evidence" value="ECO:0007669"/>
    <property type="project" value="InterPro"/>
</dbReference>
<dbReference type="SUPFAM" id="SSF46689">
    <property type="entry name" value="Homeodomain-like"/>
    <property type="match status" value="2"/>
</dbReference>
<keyword evidence="1" id="KW-0805">Transcription regulation</keyword>
<dbReference type="GO" id="GO:0003700">
    <property type="term" value="F:DNA-binding transcription factor activity"/>
    <property type="evidence" value="ECO:0007669"/>
    <property type="project" value="InterPro"/>
</dbReference>
<dbReference type="GO" id="GO:0043565">
    <property type="term" value="F:sequence-specific DNA binding"/>
    <property type="evidence" value="ECO:0007669"/>
    <property type="project" value="InterPro"/>
</dbReference>
<name>A0AAE3JMI2_9SPIR</name>
<dbReference type="PROSITE" id="PS01124">
    <property type="entry name" value="HTH_ARAC_FAMILY_2"/>
    <property type="match status" value="1"/>
</dbReference>
<feature type="domain" description="Response regulatory" evidence="6">
    <location>
        <begin position="3"/>
        <end position="120"/>
    </location>
</feature>
<dbReference type="PANTHER" id="PTHR43280">
    <property type="entry name" value="ARAC-FAMILY TRANSCRIPTIONAL REGULATOR"/>
    <property type="match status" value="1"/>
</dbReference>